<evidence type="ECO:0000256" key="2">
    <source>
        <dbReference type="ARBA" id="ARBA00022527"/>
    </source>
</evidence>
<dbReference type="SMART" id="SM00220">
    <property type="entry name" value="S_TKc"/>
    <property type="match status" value="1"/>
</dbReference>
<dbReference type="InterPro" id="IPR008271">
    <property type="entry name" value="Ser/Thr_kinase_AS"/>
</dbReference>
<dbReference type="PANTHER" id="PTHR43289:SF6">
    <property type="entry name" value="SERINE_THREONINE-PROTEIN KINASE NEKL-3"/>
    <property type="match status" value="1"/>
</dbReference>
<evidence type="ECO:0000256" key="7">
    <source>
        <dbReference type="PROSITE-ProRule" id="PRU10141"/>
    </source>
</evidence>
<dbReference type="GO" id="GO:0005524">
    <property type="term" value="F:ATP binding"/>
    <property type="evidence" value="ECO:0007669"/>
    <property type="project" value="UniProtKB-UniRule"/>
</dbReference>
<dbReference type="EC" id="2.7.11.1" evidence="1"/>
<keyword evidence="9" id="KW-0812">Transmembrane</keyword>
<comment type="caution">
    <text evidence="11">The sequence shown here is derived from an EMBL/GenBank/DDBJ whole genome shotgun (WGS) entry which is preliminary data.</text>
</comment>
<dbReference type="GO" id="GO:0004674">
    <property type="term" value="F:protein serine/threonine kinase activity"/>
    <property type="evidence" value="ECO:0007669"/>
    <property type="project" value="UniProtKB-KW"/>
</dbReference>
<dbReference type="PROSITE" id="PS00107">
    <property type="entry name" value="PROTEIN_KINASE_ATP"/>
    <property type="match status" value="1"/>
</dbReference>
<evidence type="ECO:0000256" key="1">
    <source>
        <dbReference type="ARBA" id="ARBA00012513"/>
    </source>
</evidence>
<keyword evidence="12" id="KW-1185">Reference proteome</keyword>
<feature type="transmembrane region" description="Helical" evidence="9">
    <location>
        <begin position="308"/>
        <end position="328"/>
    </location>
</feature>
<dbReference type="InterPro" id="IPR017441">
    <property type="entry name" value="Protein_kinase_ATP_BS"/>
</dbReference>
<feature type="domain" description="Protein kinase" evidence="10">
    <location>
        <begin position="12"/>
        <end position="270"/>
    </location>
</feature>
<proteinExistence type="predicted"/>
<keyword evidence="2" id="KW-0723">Serine/threonine-protein kinase</keyword>
<dbReference type="SUPFAM" id="SSF56112">
    <property type="entry name" value="Protein kinase-like (PK-like)"/>
    <property type="match status" value="1"/>
</dbReference>
<keyword evidence="4 7" id="KW-0547">Nucleotide-binding</keyword>
<organism evidence="11 12">
    <name type="scientific">Allocatelliglobosispora scoriae</name>
    <dbReference type="NCBI Taxonomy" id="643052"/>
    <lineage>
        <taxon>Bacteria</taxon>
        <taxon>Bacillati</taxon>
        <taxon>Actinomycetota</taxon>
        <taxon>Actinomycetes</taxon>
        <taxon>Micromonosporales</taxon>
        <taxon>Micromonosporaceae</taxon>
        <taxon>Allocatelliglobosispora</taxon>
    </lineage>
</organism>
<protein>
    <recommendedName>
        <fullName evidence="1">non-specific serine/threonine protein kinase</fullName>
        <ecNumber evidence="1">2.7.11.1</ecNumber>
    </recommendedName>
</protein>
<evidence type="ECO:0000256" key="8">
    <source>
        <dbReference type="SAM" id="MobiDB-lite"/>
    </source>
</evidence>
<dbReference type="FunFam" id="1.10.510.10:FF:000021">
    <property type="entry name" value="Serine/threonine protein kinase"/>
    <property type="match status" value="1"/>
</dbReference>
<dbReference type="InterPro" id="IPR011009">
    <property type="entry name" value="Kinase-like_dom_sf"/>
</dbReference>
<dbReference type="PROSITE" id="PS50011">
    <property type="entry name" value="PROTEIN_KINASE_DOM"/>
    <property type="match status" value="1"/>
</dbReference>
<evidence type="ECO:0000256" key="3">
    <source>
        <dbReference type="ARBA" id="ARBA00022679"/>
    </source>
</evidence>
<keyword evidence="3 11" id="KW-0808">Transferase</keyword>
<dbReference type="InterPro" id="IPR000719">
    <property type="entry name" value="Prot_kinase_dom"/>
</dbReference>
<keyword evidence="9" id="KW-0472">Membrane</keyword>
<dbReference type="PROSITE" id="PS00108">
    <property type="entry name" value="PROTEIN_KINASE_ST"/>
    <property type="match status" value="1"/>
</dbReference>
<dbReference type="RefSeq" id="WP_184832861.1">
    <property type="nucleotide sequence ID" value="NZ_JACHMN010000001.1"/>
</dbReference>
<dbReference type="AlphaFoldDB" id="A0A841BKI6"/>
<dbReference type="Gene3D" id="3.30.200.20">
    <property type="entry name" value="Phosphorylase Kinase, domain 1"/>
    <property type="match status" value="1"/>
</dbReference>
<keyword evidence="5 11" id="KW-0418">Kinase</keyword>
<name>A0A841BKI6_9ACTN</name>
<evidence type="ECO:0000256" key="5">
    <source>
        <dbReference type="ARBA" id="ARBA00022777"/>
    </source>
</evidence>
<dbReference type="Proteomes" id="UP000587527">
    <property type="component" value="Unassembled WGS sequence"/>
</dbReference>
<dbReference type="Gene3D" id="1.10.510.10">
    <property type="entry name" value="Transferase(Phosphotransferase) domain 1"/>
    <property type="match status" value="1"/>
</dbReference>
<keyword evidence="9" id="KW-1133">Transmembrane helix</keyword>
<reference evidence="11 12" key="1">
    <citation type="submission" date="2020-08" db="EMBL/GenBank/DDBJ databases">
        <title>Sequencing the genomes of 1000 actinobacteria strains.</title>
        <authorList>
            <person name="Klenk H.-P."/>
        </authorList>
    </citation>
    <scope>NUCLEOTIDE SEQUENCE [LARGE SCALE GENOMIC DNA]</scope>
    <source>
        <strain evidence="11 12">DSM 45362</strain>
    </source>
</reference>
<evidence type="ECO:0000259" key="10">
    <source>
        <dbReference type="PROSITE" id="PS50011"/>
    </source>
</evidence>
<accession>A0A841BKI6</accession>
<dbReference type="EMBL" id="JACHMN010000001">
    <property type="protein sequence ID" value="MBB5867746.1"/>
    <property type="molecule type" value="Genomic_DNA"/>
</dbReference>
<gene>
    <name evidence="11" type="ORF">F4553_001125</name>
</gene>
<dbReference type="Pfam" id="PF00069">
    <property type="entry name" value="Pkinase"/>
    <property type="match status" value="1"/>
</dbReference>
<evidence type="ECO:0000256" key="9">
    <source>
        <dbReference type="SAM" id="Phobius"/>
    </source>
</evidence>
<dbReference type="CDD" id="cd14014">
    <property type="entry name" value="STKc_PknB_like"/>
    <property type="match status" value="1"/>
</dbReference>
<evidence type="ECO:0000256" key="4">
    <source>
        <dbReference type="ARBA" id="ARBA00022741"/>
    </source>
</evidence>
<feature type="binding site" evidence="7">
    <location>
        <position position="41"/>
    </location>
    <ligand>
        <name>ATP</name>
        <dbReference type="ChEBI" id="CHEBI:30616"/>
    </ligand>
</feature>
<keyword evidence="6 7" id="KW-0067">ATP-binding</keyword>
<sequence>MHSPGALLGGRYRLDDRVGAGGMGEVWRATDTVLGRTVAVKVVLPSLLHDPGFVRRFLVEARAMASVRHHGVVMIHDYHGDADGAYLVMEYVEGESLSQTLVRHGGRFTTQSALALIVQAAEALQAVHDKGIVHRDVKPGNLLVRLDGTVVLTDFGIARTQDNTSLTTPGGILGTPSYLAPEQVLGQLASPLSDVYALGIVAYECLAGFRPFSGDNPFAVAMQRVQQPPPPLGPDVPPAVAALVERALAVDPELRWQSAAALAEAARSVLAGAPPVAGAPAGPPAPASAEPDPGPGGVRPRKRLPVPVVAALAAIVLIGGGLAGWALWGSDASTRWEGPGSATTTELGIPAGYVACGDAACPRTPECWGGLTRISGVAHKPRRIDCDQPHSWETFAVGRLPADAEFVRQDELIGRPDIAALCSENVLAARSRDGVQTTGWQREPWPIQVDRTTWVLHCLSSRPEGGETTGAAFRGAS</sequence>
<evidence type="ECO:0000313" key="11">
    <source>
        <dbReference type="EMBL" id="MBB5867746.1"/>
    </source>
</evidence>
<evidence type="ECO:0000256" key="6">
    <source>
        <dbReference type="ARBA" id="ARBA00022840"/>
    </source>
</evidence>
<dbReference type="PANTHER" id="PTHR43289">
    <property type="entry name" value="MITOGEN-ACTIVATED PROTEIN KINASE KINASE KINASE 20-RELATED"/>
    <property type="match status" value="1"/>
</dbReference>
<evidence type="ECO:0000313" key="12">
    <source>
        <dbReference type="Proteomes" id="UP000587527"/>
    </source>
</evidence>
<feature type="region of interest" description="Disordered" evidence="8">
    <location>
        <begin position="277"/>
        <end position="300"/>
    </location>
</feature>